<feature type="transmembrane region" description="Helical" evidence="1">
    <location>
        <begin position="72"/>
        <end position="91"/>
    </location>
</feature>
<gene>
    <name evidence="2" type="ORF">TTEB3V08_LOCUS34</name>
</gene>
<name>A0A7R9FE11_9NEOP</name>
<organism evidence="2">
    <name type="scientific">Timema tahoe</name>
    <dbReference type="NCBI Taxonomy" id="61484"/>
    <lineage>
        <taxon>Eukaryota</taxon>
        <taxon>Metazoa</taxon>
        <taxon>Ecdysozoa</taxon>
        <taxon>Arthropoda</taxon>
        <taxon>Hexapoda</taxon>
        <taxon>Insecta</taxon>
        <taxon>Pterygota</taxon>
        <taxon>Neoptera</taxon>
        <taxon>Polyneoptera</taxon>
        <taxon>Phasmatodea</taxon>
        <taxon>Timematodea</taxon>
        <taxon>Timematoidea</taxon>
        <taxon>Timematidae</taxon>
        <taxon>Timema</taxon>
    </lineage>
</organism>
<sequence>MRLENEGKSECAAKYVPIVDFPAIEPYRHIGRRLLANTVSTPADRGYCMVITTNSPAVNLSFLDDWFSRQQLVMLVLFVNISLAIMFFKLLT</sequence>
<keyword evidence="1" id="KW-1133">Transmembrane helix</keyword>
<protein>
    <submittedName>
        <fullName evidence="2">Uncharacterized protein</fullName>
    </submittedName>
</protein>
<accession>A0A7R9FE11</accession>
<dbReference type="EMBL" id="OE000003">
    <property type="protein sequence ID" value="CAD7451834.1"/>
    <property type="molecule type" value="Genomic_DNA"/>
</dbReference>
<keyword evidence="1" id="KW-0812">Transmembrane</keyword>
<proteinExistence type="predicted"/>
<dbReference type="AlphaFoldDB" id="A0A7R9FE11"/>
<evidence type="ECO:0000256" key="1">
    <source>
        <dbReference type="SAM" id="Phobius"/>
    </source>
</evidence>
<keyword evidence="1" id="KW-0472">Membrane</keyword>
<evidence type="ECO:0000313" key="2">
    <source>
        <dbReference type="EMBL" id="CAD7451834.1"/>
    </source>
</evidence>
<reference evidence="2" key="1">
    <citation type="submission" date="2020-11" db="EMBL/GenBank/DDBJ databases">
        <authorList>
            <person name="Tran Van P."/>
        </authorList>
    </citation>
    <scope>NUCLEOTIDE SEQUENCE</scope>
</reference>